<dbReference type="Pfam" id="PF04909">
    <property type="entry name" value="Amidohydro_2"/>
    <property type="match status" value="1"/>
</dbReference>
<keyword evidence="4" id="KW-1185">Reference proteome</keyword>
<organism evidence="3 4">
    <name type="scientific">Mycobacterium stomatepiae</name>
    <dbReference type="NCBI Taxonomy" id="470076"/>
    <lineage>
        <taxon>Bacteria</taxon>
        <taxon>Bacillati</taxon>
        <taxon>Actinomycetota</taxon>
        <taxon>Actinomycetes</taxon>
        <taxon>Mycobacteriales</taxon>
        <taxon>Mycobacteriaceae</taxon>
        <taxon>Mycobacterium</taxon>
        <taxon>Mycobacterium simiae complex</taxon>
    </lineage>
</organism>
<accession>A0A7I7QB15</accession>
<dbReference type="Gene3D" id="3.20.20.140">
    <property type="entry name" value="Metal-dependent hydrolases"/>
    <property type="match status" value="1"/>
</dbReference>
<name>A0A7I7QB15_9MYCO</name>
<evidence type="ECO:0000313" key="3">
    <source>
        <dbReference type="EMBL" id="BBY23449.1"/>
    </source>
</evidence>
<feature type="domain" description="Amidohydrolase-related" evidence="2">
    <location>
        <begin position="84"/>
        <end position="329"/>
    </location>
</feature>
<feature type="region of interest" description="Disordered" evidence="1">
    <location>
        <begin position="35"/>
        <end position="62"/>
    </location>
</feature>
<reference evidence="3 4" key="1">
    <citation type="journal article" date="2019" name="Emerg. Microbes Infect.">
        <title>Comprehensive subspecies identification of 175 nontuberculous mycobacteria species based on 7547 genomic profiles.</title>
        <authorList>
            <person name="Matsumoto Y."/>
            <person name="Kinjo T."/>
            <person name="Motooka D."/>
            <person name="Nabeya D."/>
            <person name="Jung N."/>
            <person name="Uechi K."/>
            <person name="Horii T."/>
            <person name="Iida T."/>
            <person name="Fujita J."/>
            <person name="Nakamura S."/>
        </authorList>
    </citation>
    <scope>NUCLEOTIDE SEQUENCE [LARGE SCALE GENOMIC DNA]</scope>
    <source>
        <strain evidence="3 4">JCM 17783</strain>
    </source>
</reference>
<keyword evidence="3" id="KW-0378">Hydrolase</keyword>
<gene>
    <name evidence="3" type="ORF">MSTO_36540</name>
</gene>
<evidence type="ECO:0000313" key="4">
    <source>
        <dbReference type="Proteomes" id="UP000467130"/>
    </source>
</evidence>
<sequence>MLNNDVFVFDNVVHMYDLSDDNLIGASSSADRRGHLTIGSRMRGETDGTRSKTPTNPGIGHGYDRRWTVHDLARVVFADGITDMAMAQAVVLYDVYKDGFAPMRAQYEFAQAYPDKVLFCGGVDPLYLGGNQSVGYAMTRQVLELGARSFKFYNGHLDNSWRCDDRELAYPMYEQAQELGIKVLQFHKGFPITRAPLETLSPLDIERAAVDFPDMVFAIHHLALPYFEECVYMAARHANIVLVLSGTMHLPFIAPWDFKTYIGRLLRDVGSDRVLWGSEAPLTGPPRPAVEWFWNMQIDEELQDRHGYPPISEDDKRNILGLNQARLFGVDPRSVIQSTHLGVTGGDTA</sequence>
<dbReference type="InterPro" id="IPR032466">
    <property type="entry name" value="Metal_Hydrolase"/>
</dbReference>
<dbReference type="SUPFAM" id="SSF51556">
    <property type="entry name" value="Metallo-dependent hydrolases"/>
    <property type="match status" value="1"/>
</dbReference>
<dbReference type="EMBL" id="AP022587">
    <property type="protein sequence ID" value="BBY23449.1"/>
    <property type="molecule type" value="Genomic_DNA"/>
</dbReference>
<dbReference type="Proteomes" id="UP000467130">
    <property type="component" value="Chromosome"/>
</dbReference>
<proteinExistence type="predicted"/>
<dbReference type="InterPro" id="IPR006680">
    <property type="entry name" value="Amidohydro-rel"/>
</dbReference>
<dbReference type="RefSeq" id="WP_163791195.1">
    <property type="nucleotide sequence ID" value="NZ_AP022587.1"/>
</dbReference>
<dbReference type="AlphaFoldDB" id="A0A7I7QB15"/>
<evidence type="ECO:0000256" key="1">
    <source>
        <dbReference type="SAM" id="MobiDB-lite"/>
    </source>
</evidence>
<dbReference type="PANTHER" id="PTHR42889:SF1">
    <property type="entry name" value="BLR3681 PROTEIN"/>
    <property type="match status" value="1"/>
</dbReference>
<protein>
    <submittedName>
        <fullName evidence="3">Amidohydrolase</fullName>
    </submittedName>
</protein>
<dbReference type="PANTHER" id="PTHR42889">
    <property type="entry name" value="BLR3681 PROTEIN"/>
    <property type="match status" value="1"/>
</dbReference>
<evidence type="ECO:0000259" key="2">
    <source>
        <dbReference type="Pfam" id="PF04909"/>
    </source>
</evidence>
<dbReference type="KEGG" id="msto:MSTO_36540"/>
<dbReference type="GO" id="GO:0016787">
    <property type="term" value="F:hydrolase activity"/>
    <property type="evidence" value="ECO:0007669"/>
    <property type="project" value="UniProtKB-KW"/>
</dbReference>